<evidence type="ECO:0000256" key="1">
    <source>
        <dbReference type="SAM" id="MobiDB-lite"/>
    </source>
</evidence>
<feature type="transmembrane region" description="Helical" evidence="2">
    <location>
        <begin position="260"/>
        <end position="278"/>
    </location>
</feature>
<dbReference type="EMBL" id="CP031222">
    <property type="protein sequence ID" value="AXI01694.1"/>
    <property type="molecule type" value="Genomic_DNA"/>
</dbReference>
<feature type="transmembrane region" description="Helical" evidence="2">
    <location>
        <begin position="172"/>
        <end position="195"/>
    </location>
</feature>
<feature type="region of interest" description="Disordered" evidence="1">
    <location>
        <begin position="1"/>
        <end position="24"/>
    </location>
</feature>
<feature type="transmembrane region" description="Helical" evidence="2">
    <location>
        <begin position="306"/>
        <end position="330"/>
    </location>
</feature>
<feature type="transmembrane region" description="Helical" evidence="2">
    <location>
        <begin position="125"/>
        <end position="144"/>
    </location>
</feature>
<evidence type="ECO:0000313" key="3">
    <source>
        <dbReference type="EMBL" id="AXI01694.1"/>
    </source>
</evidence>
<gene>
    <name evidence="3" type="ORF">HYN46_01580</name>
</gene>
<feature type="transmembrane region" description="Helical" evidence="2">
    <location>
        <begin position="93"/>
        <end position="113"/>
    </location>
</feature>
<keyword evidence="4" id="KW-1185">Reference proteome</keyword>
<evidence type="ECO:0000256" key="2">
    <source>
        <dbReference type="SAM" id="Phobius"/>
    </source>
</evidence>
<evidence type="ECO:0000313" key="4">
    <source>
        <dbReference type="Proteomes" id="UP000253940"/>
    </source>
</evidence>
<dbReference type="InterPro" id="IPR010295">
    <property type="entry name" value="DUF898"/>
</dbReference>
<sequence length="376" mass="43482">MTTSPFELEPQPEQETEPQDQNPIVSTPPALPFMAGQVSRFRFFGTASEYFGIWFVNLLLTIVTLTLYSPWAKVRRLRYFYSHTEVADARFDFTGEARAIFFGRLIALVLYFAMQSGRLFEGAHLQWLSGLAVIVLYLAIPYLLRATYRFMSRNSIYRNSRFYFTGSLGQAFLVYLGIGFLTVFTFGLLIPYYIYRHKRYQFNNLQIGQVKFQYDAKAGDFYKALWPIILLIIAFFVFLGIFAAMLFLKSKDPSQGMTAFVVAYFSMFFLFGVVAWYTSARIYQLTWSKLRLGNSVFTTDLRVGRYIWIAFTNFLAKVFSFGLLTPWAVIRMYQYKIESLSITWHDDPNELLTSAQADFSAFGEELSDIIGIDLSL</sequence>
<dbReference type="OrthoDB" id="9765721at2"/>
<organism evidence="3 4">
    <name type="scientific">Aquirhabdus parva</name>
    <dbReference type="NCBI Taxonomy" id="2283318"/>
    <lineage>
        <taxon>Bacteria</taxon>
        <taxon>Pseudomonadati</taxon>
        <taxon>Pseudomonadota</taxon>
        <taxon>Gammaproteobacteria</taxon>
        <taxon>Moraxellales</taxon>
        <taxon>Moraxellaceae</taxon>
        <taxon>Aquirhabdus</taxon>
    </lineage>
</organism>
<reference evidence="3 4" key="1">
    <citation type="submission" date="2018-07" db="EMBL/GenBank/DDBJ databases">
        <title>Genome sequencing of Moraxellaceae gen. HYN0046.</title>
        <authorList>
            <person name="Kim M."/>
            <person name="Yi H."/>
        </authorList>
    </citation>
    <scope>NUCLEOTIDE SEQUENCE [LARGE SCALE GENOMIC DNA]</scope>
    <source>
        <strain evidence="3 4">HYN0046</strain>
    </source>
</reference>
<dbReference type="RefSeq" id="WP_114897804.1">
    <property type="nucleotide sequence ID" value="NZ_CP031222.1"/>
</dbReference>
<keyword evidence="2" id="KW-0812">Transmembrane</keyword>
<proteinExistence type="predicted"/>
<keyword evidence="2" id="KW-1133">Transmembrane helix</keyword>
<dbReference type="AlphaFoldDB" id="A0A345P335"/>
<protein>
    <submittedName>
        <fullName evidence="3">DUF898 domain-containing protein</fullName>
    </submittedName>
</protein>
<dbReference type="Pfam" id="PF05987">
    <property type="entry name" value="DUF898"/>
    <property type="match status" value="1"/>
</dbReference>
<dbReference type="KEGG" id="mbah:HYN46_01580"/>
<dbReference type="Proteomes" id="UP000253940">
    <property type="component" value="Chromosome"/>
</dbReference>
<accession>A0A345P335</accession>
<feature type="transmembrane region" description="Helical" evidence="2">
    <location>
        <begin position="51"/>
        <end position="72"/>
    </location>
</feature>
<keyword evidence="2" id="KW-0472">Membrane</keyword>
<name>A0A345P335_9GAMM</name>
<feature type="transmembrane region" description="Helical" evidence="2">
    <location>
        <begin position="224"/>
        <end position="248"/>
    </location>
</feature>